<proteinExistence type="predicted"/>
<evidence type="ECO:0000256" key="3">
    <source>
        <dbReference type="SAM" id="Phobius"/>
    </source>
</evidence>
<feature type="transmembrane region" description="Helical" evidence="3">
    <location>
        <begin position="493"/>
        <end position="516"/>
    </location>
</feature>
<feature type="transmembrane region" description="Helical" evidence="3">
    <location>
        <begin position="432"/>
        <end position="450"/>
    </location>
</feature>
<reference evidence="5" key="2">
    <citation type="submission" date="2021-02" db="EMBL/GenBank/DDBJ databases">
        <authorList>
            <person name="Kimball J.A."/>
            <person name="Haas M.W."/>
            <person name="Macchietto M."/>
            <person name="Kono T."/>
            <person name="Duquette J."/>
            <person name="Shao M."/>
        </authorList>
    </citation>
    <scope>NUCLEOTIDE SEQUENCE</scope>
    <source>
        <tissue evidence="5">Fresh leaf tissue</tissue>
    </source>
</reference>
<dbReference type="PANTHER" id="PTHR33538">
    <property type="entry name" value="PROTEIN GAMETE EXPRESSED 1"/>
    <property type="match status" value="1"/>
</dbReference>
<keyword evidence="3" id="KW-0472">Membrane</keyword>
<protein>
    <recommendedName>
        <fullName evidence="7">Protein GAMETE EXPRESSED 1</fullName>
    </recommendedName>
</protein>
<keyword evidence="3" id="KW-1133">Transmembrane helix</keyword>
<feature type="chain" id="PRO_5035276022" description="Protein GAMETE EXPRESSED 1" evidence="4">
    <location>
        <begin position="27"/>
        <end position="633"/>
    </location>
</feature>
<feature type="signal peptide" evidence="4">
    <location>
        <begin position="1"/>
        <end position="26"/>
    </location>
</feature>
<evidence type="ECO:0000313" key="5">
    <source>
        <dbReference type="EMBL" id="KAG8056896.1"/>
    </source>
</evidence>
<dbReference type="PANTHER" id="PTHR33538:SF2">
    <property type="entry name" value="PROTEIN GAMETE EXPRESSED 1"/>
    <property type="match status" value="1"/>
</dbReference>
<gene>
    <name evidence="5" type="ORF">GUJ93_ZPchr0002g24022</name>
</gene>
<comment type="caution">
    <text evidence="5">The sequence shown here is derived from an EMBL/GenBank/DDBJ whole genome shotgun (WGS) entry which is preliminary data.</text>
</comment>
<dbReference type="InterPro" id="IPR040346">
    <property type="entry name" value="GEX1/Brambleberry"/>
</dbReference>
<evidence type="ECO:0000313" key="6">
    <source>
        <dbReference type="Proteomes" id="UP000729402"/>
    </source>
</evidence>
<evidence type="ECO:0000256" key="4">
    <source>
        <dbReference type="SAM" id="SignalP"/>
    </source>
</evidence>
<feature type="transmembrane region" description="Helical" evidence="3">
    <location>
        <begin position="462"/>
        <end position="481"/>
    </location>
</feature>
<sequence length="633" mass="71234">MMRRNDAGFVLLILTCLWLCPGRSSGFLWNIFSSSAAAAGAEPSRMMELDGAVADFSLDGANDPRGVKLLENARSKLAGAKNCWQEAYRKLFASCGDIMADKEKQSRLAWHLSSCFQEDSGRPPFPSCAEHSKMVHCRKRLGDSEGKVFLEFFLETNTLCHQLQAEAFKHNTERLVNDLTKTSKSAEEKLEVIEERSDQIIKESGKIQDTLSSIEMQADHLAETSKNVGAQINDVLAHSKAIFEQSKEIASSQAELREGQTEMRETIDAGMARIQESYESLEDGMDKLKEEAVDIQSEIRTVGESMSSKMQDLQSTANDIGSVAGKSLENQMQLLDGQSKAMDGLNNLYSFQAQALEESRETMQKLAQFGQLQQEQLLSRQEEIRQAHDHLIQNSHSILEAQEEFRAKQANIFAALDKLYILHNAILAESRFIKAFFFYCCVVFLIYMLTSAKQTFSIRGQLYFGLCITLLLEIGLIKLGADDIDKQFWVLSNVFLVRSLFLAVATAQLLHVIFTYRDYELLNHRLLQTLVEKVRALEETVGGERTLPYSSTYGTKSERSMMDYSWVFDELADDEVDDSKADPSYALPEQAAVSRREEHHGAASPEGVGENSVTTSVGRRYNLRPRNSYKQQL</sequence>
<keyword evidence="3" id="KW-0812">Transmembrane</keyword>
<dbReference type="Proteomes" id="UP000729402">
    <property type="component" value="Unassembled WGS sequence"/>
</dbReference>
<evidence type="ECO:0000256" key="2">
    <source>
        <dbReference type="SAM" id="MobiDB-lite"/>
    </source>
</evidence>
<feature type="coiled-coil region" evidence="1">
    <location>
        <begin position="271"/>
        <end position="298"/>
    </location>
</feature>
<feature type="region of interest" description="Disordered" evidence="2">
    <location>
        <begin position="577"/>
        <end position="633"/>
    </location>
</feature>
<keyword evidence="4" id="KW-0732">Signal</keyword>
<dbReference type="OrthoDB" id="377549at2759"/>
<keyword evidence="1" id="KW-0175">Coiled coil</keyword>
<accession>A0A8J5VEL4</accession>
<name>A0A8J5VEL4_ZIZPA</name>
<dbReference type="EMBL" id="JAAALK010000287">
    <property type="protein sequence ID" value="KAG8056896.1"/>
    <property type="molecule type" value="Genomic_DNA"/>
</dbReference>
<keyword evidence="6" id="KW-1185">Reference proteome</keyword>
<evidence type="ECO:0000256" key="1">
    <source>
        <dbReference type="SAM" id="Coils"/>
    </source>
</evidence>
<evidence type="ECO:0008006" key="7">
    <source>
        <dbReference type="Google" id="ProtNLM"/>
    </source>
</evidence>
<organism evidence="5 6">
    <name type="scientific">Zizania palustris</name>
    <name type="common">Northern wild rice</name>
    <dbReference type="NCBI Taxonomy" id="103762"/>
    <lineage>
        <taxon>Eukaryota</taxon>
        <taxon>Viridiplantae</taxon>
        <taxon>Streptophyta</taxon>
        <taxon>Embryophyta</taxon>
        <taxon>Tracheophyta</taxon>
        <taxon>Spermatophyta</taxon>
        <taxon>Magnoliopsida</taxon>
        <taxon>Liliopsida</taxon>
        <taxon>Poales</taxon>
        <taxon>Poaceae</taxon>
        <taxon>BOP clade</taxon>
        <taxon>Oryzoideae</taxon>
        <taxon>Oryzeae</taxon>
        <taxon>Zizaniinae</taxon>
        <taxon>Zizania</taxon>
    </lineage>
</organism>
<reference evidence="5" key="1">
    <citation type="journal article" date="2021" name="bioRxiv">
        <title>Whole Genome Assembly and Annotation of Northern Wild Rice, Zizania palustris L., Supports a Whole Genome Duplication in the Zizania Genus.</title>
        <authorList>
            <person name="Haas M."/>
            <person name="Kono T."/>
            <person name="Macchietto M."/>
            <person name="Millas R."/>
            <person name="McGilp L."/>
            <person name="Shao M."/>
            <person name="Duquette J."/>
            <person name="Hirsch C.N."/>
            <person name="Kimball J."/>
        </authorList>
    </citation>
    <scope>NUCLEOTIDE SEQUENCE</scope>
    <source>
        <tissue evidence="5">Fresh leaf tissue</tissue>
    </source>
</reference>
<dbReference type="AlphaFoldDB" id="A0A8J5VEL4"/>
<feature type="coiled-coil region" evidence="1">
    <location>
        <begin position="169"/>
        <end position="203"/>
    </location>
</feature>